<dbReference type="InterPro" id="IPR001320">
    <property type="entry name" value="Iontro_rcpt_C"/>
</dbReference>
<protein>
    <submittedName>
        <fullName evidence="15">Uncharacterized protein</fullName>
    </submittedName>
</protein>
<keyword evidence="16" id="KW-1185">Reference proteome</keyword>
<feature type="transmembrane region" description="Helical" evidence="12">
    <location>
        <begin position="608"/>
        <end position="626"/>
    </location>
</feature>
<dbReference type="Proteomes" id="UP001347796">
    <property type="component" value="Unassembled WGS sequence"/>
</dbReference>
<organism evidence="15 16">
    <name type="scientific">Patella caerulea</name>
    <name type="common">Rayed Mediterranean limpet</name>
    <dbReference type="NCBI Taxonomy" id="87958"/>
    <lineage>
        <taxon>Eukaryota</taxon>
        <taxon>Metazoa</taxon>
        <taxon>Spiralia</taxon>
        <taxon>Lophotrochozoa</taxon>
        <taxon>Mollusca</taxon>
        <taxon>Gastropoda</taxon>
        <taxon>Patellogastropoda</taxon>
        <taxon>Patelloidea</taxon>
        <taxon>Patellidae</taxon>
        <taxon>Patella</taxon>
    </lineage>
</organism>
<reference evidence="15 16" key="1">
    <citation type="submission" date="2024-01" db="EMBL/GenBank/DDBJ databases">
        <title>The genome of the rayed Mediterranean limpet Patella caerulea (Linnaeus, 1758).</title>
        <authorList>
            <person name="Anh-Thu Weber A."/>
            <person name="Halstead-Nussloch G."/>
        </authorList>
    </citation>
    <scope>NUCLEOTIDE SEQUENCE [LARGE SCALE GENOMIC DNA]</scope>
    <source>
        <strain evidence="15">AATW-2023a</strain>
        <tissue evidence="15">Whole specimen</tissue>
    </source>
</reference>
<dbReference type="GO" id="GO:0005886">
    <property type="term" value="C:plasma membrane"/>
    <property type="evidence" value="ECO:0007669"/>
    <property type="project" value="UniProtKB-SubCell"/>
</dbReference>
<dbReference type="Pfam" id="PF10613">
    <property type="entry name" value="Lig_chan-Glu_bd"/>
    <property type="match status" value="1"/>
</dbReference>
<keyword evidence="8" id="KW-0675">Receptor</keyword>
<dbReference type="Gene3D" id="1.10.287.70">
    <property type="match status" value="1"/>
</dbReference>
<evidence type="ECO:0000256" key="4">
    <source>
        <dbReference type="ARBA" id="ARBA00022692"/>
    </source>
</evidence>
<evidence type="ECO:0000313" key="15">
    <source>
        <dbReference type="EMBL" id="KAK6190389.1"/>
    </source>
</evidence>
<comment type="subcellular location">
    <subcellularLocation>
        <location evidence="1">Cell membrane</location>
        <topology evidence="1">Multi-pass membrane protein</topology>
    </subcellularLocation>
</comment>
<evidence type="ECO:0000256" key="9">
    <source>
        <dbReference type="ARBA" id="ARBA00023180"/>
    </source>
</evidence>
<keyword evidence="10" id="KW-1071">Ligand-gated ion channel</keyword>
<dbReference type="SMART" id="SM00918">
    <property type="entry name" value="Lig_chan-Glu_bd"/>
    <property type="match status" value="1"/>
</dbReference>
<keyword evidence="7 12" id="KW-0472">Membrane</keyword>
<dbReference type="Gene3D" id="3.40.190.10">
    <property type="entry name" value="Periplasmic binding protein-like II"/>
    <property type="match status" value="1"/>
</dbReference>
<dbReference type="PANTHER" id="PTHR42643">
    <property type="entry name" value="IONOTROPIC RECEPTOR 20A-RELATED"/>
    <property type="match status" value="1"/>
</dbReference>
<dbReference type="EMBL" id="JAZGQO010000002">
    <property type="protein sequence ID" value="KAK6190389.1"/>
    <property type="molecule type" value="Genomic_DNA"/>
</dbReference>
<keyword evidence="3" id="KW-1003">Cell membrane</keyword>
<evidence type="ECO:0000256" key="3">
    <source>
        <dbReference type="ARBA" id="ARBA00022475"/>
    </source>
</evidence>
<keyword evidence="4 12" id="KW-0812">Transmembrane</keyword>
<evidence type="ECO:0000256" key="11">
    <source>
        <dbReference type="ARBA" id="ARBA00023303"/>
    </source>
</evidence>
<evidence type="ECO:0000256" key="12">
    <source>
        <dbReference type="SAM" id="Phobius"/>
    </source>
</evidence>
<gene>
    <name evidence="15" type="ORF">SNE40_002270</name>
</gene>
<evidence type="ECO:0000256" key="6">
    <source>
        <dbReference type="ARBA" id="ARBA00023065"/>
    </source>
</evidence>
<dbReference type="AlphaFoldDB" id="A0AAN8KD39"/>
<evidence type="ECO:0000256" key="8">
    <source>
        <dbReference type="ARBA" id="ARBA00023170"/>
    </source>
</evidence>
<feature type="domain" description="Ionotropic glutamate receptor L-glutamate and glycine-binding" evidence="14">
    <location>
        <begin position="228"/>
        <end position="287"/>
    </location>
</feature>
<accession>A0AAN8KD39</accession>
<keyword evidence="6" id="KW-0406">Ion transport</keyword>
<evidence type="ECO:0000256" key="2">
    <source>
        <dbReference type="ARBA" id="ARBA00022448"/>
    </source>
</evidence>
<keyword evidence="11" id="KW-0407">Ion channel</keyword>
<proteinExistence type="predicted"/>
<dbReference type="GO" id="GO:0015276">
    <property type="term" value="F:ligand-gated monoatomic ion channel activity"/>
    <property type="evidence" value="ECO:0007669"/>
    <property type="project" value="InterPro"/>
</dbReference>
<dbReference type="PANTHER" id="PTHR42643:SF30">
    <property type="entry name" value="IONOTROPIC RECEPTOR 40A-RELATED"/>
    <property type="match status" value="1"/>
</dbReference>
<sequence length="636" mass="72522">MFSYPVFAWNLDTGDATQEIGGDWICSPNILTALTTIIKTLRWSNAIIFYETLDDDMLLNITRHFIDNHRGFKTTIYNVADFDSSTVANALKKLYLKENTGVQIILLLRNITLTLIKMADTIDRYSNKTTNYRTASWWIILSPVKLEEHFVDFNLQNVVTLSCKDDHLVHSSSISKGHITLVDCLNHGDVSIKSRQQSNCSVDSLFPNIKYRYNKRRLVIGTVASRLLQTNVGERNQTVYTGLVEELTRLLAHHLNFTYTFKQPDVGQYGEISNGGEWNGLAGQLHRQEVDIVIADLVITEEREQVIDLILPPFLASSWAALYKKGIDTDAKWIKIFRPFQSYIYLIILFTIVPVAILFCVLTVHSNDLIRDERLRDHLKLQDLVLRLLNIIISLLGMLFIRGDGMLTKKVPVRILLVFFWIVPIVLAGIYVGNLTASLTDSKVKKPFNNLEELVGLTDWKWGIRGFGLYKKVMKESKNTMIKRLWNGLVEFNETDPSTFDLDINVHINKILKPGEQYVYIGADSKYQLLNQKDCNLDIIDHLYSYLPMAIAVSKDSYLKSDLELALGKLSDSGFLKVLKDKFDEDHRPSHCKMIKTKRPLRLSDVEGAFVAALIGLAIALTALLIEMFRRRISGP</sequence>
<dbReference type="SUPFAM" id="SSF53850">
    <property type="entry name" value="Periplasmic binding protein-like II"/>
    <property type="match status" value="1"/>
</dbReference>
<evidence type="ECO:0000313" key="16">
    <source>
        <dbReference type="Proteomes" id="UP001347796"/>
    </source>
</evidence>
<evidence type="ECO:0000256" key="10">
    <source>
        <dbReference type="ARBA" id="ARBA00023286"/>
    </source>
</evidence>
<keyword evidence="5 12" id="KW-1133">Transmembrane helix</keyword>
<evidence type="ECO:0000256" key="5">
    <source>
        <dbReference type="ARBA" id="ARBA00022989"/>
    </source>
</evidence>
<dbReference type="InterPro" id="IPR019594">
    <property type="entry name" value="Glu/Gly-bd"/>
</dbReference>
<feature type="transmembrane region" description="Helical" evidence="12">
    <location>
        <begin position="384"/>
        <end position="401"/>
    </location>
</feature>
<name>A0AAN8KD39_PATCE</name>
<feature type="domain" description="Ionotropic glutamate receptor C-terminal" evidence="13">
    <location>
        <begin position="217"/>
        <end position="585"/>
    </location>
</feature>
<feature type="transmembrane region" description="Helical" evidence="12">
    <location>
        <begin position="343"/>
        <end position="364"/>
    </location>
</feature>
<evidence type="ECO:0000259" key="13">
    <source>
        <dbReference type="SMART" id="SM00079"/>
    </source>
</evidence>
<dbReference type="SMART" id="SM00079">
    <property type="entry name" value="PBPe"/>
    <property type="match status" value="1"/>
</dbReference>
<keyword evidence="2" id="KW-0813">Transport</keyword>
<evidence type="ECO:0000256" key="1">
    <source>
        <dbReference type="ARBA" id="ARBA00004651"/>
    </source>
</evidence>
<comment type="caution">
    <text evidence="15">The sequence shown here is derived from an EMBL/GenBank/DDBJ whole genome shotgun (WGS) entry which is preliminary data.</text>
</comment>
<evidence type="ECO:0000259" key="14">
    <source>
        <dbReference type="SMART" id="SM00918"/>
    </source>
</evidence>
<evidence type="ECO:0000256" key="7">
    <source>
        <dbReference type="ARBA" id="ARBA00023136"/>
    </source>
</evidence>
<feature type="transmembrane region" description="Helical" evidence="12">
    <location>
        <begin position="413"/>
        <end position="433"/>
    </location>
</feature>
<dbReference type="Pfam" id="PF00060">
    <property type="entry name" value="Lig_chan"/>
    <property type="match status" value="1"/>
</dbReference>
<dbReference type="GO" id="GO:0050906">
    <property type="term" value="P:detection of stimulus involved in sensory perception"/>
    <property type="evidence" value="ECO:0007669"/>
    <property type="project" value="UniProtKB-ARBA"/>
</dbReference>
<dbReference type="InterPro" id="IPR052192">
    <property type="entry name" value="Insect_Ionotropic_Sensory_Rcpt"/>
</dbReference>
<keyword evidence="9" id="KW-0325">Glycoprotein</keyword>